<evidence type="ECO:0000313" key="1">
    <source>
        <dbReference type="EMBL" id="MDQ8209580.1"/>
    </source>
</evidence>
<dbReference type="Proteomes" id="UP001225316">
    <property type="component" value="Unassembled WGS sequence"/>
</dbReference>
<dbReference type="InterPro" id="IPR027417">
    <property type="entry name" value="P-loop_NTPase"/>
</dbReference>
<reference evidence="1 2" key="1">
    <citation type="submission" date="2023-04" db="EMBL/GenBank/DDBJ databases">
        <title>A novel bacteria isolated from coastal sediment.</title>
        <authorList>
            <person name="Liu X.-J."/>
            <person name="Du Z.-J."/>
        </authorList>
    </citation>
    <scope>NUCLEOTIDE SEQUENCE [LARGE SCALE GENOMIC DNA]</scope>
    <source>
        <strain evidence="1 2">SDUM461003</strain>
    </source>
</reference>
<dbReference type="EMBL" id="JARXHW010000088">
    <property type="protein sequence ID" value="MDQ8209580.1"/>
    <property type="molecule type" value="Genomic_DNA"/>
</dbReference>
<dbReference type="RefSeq" id="WP_308952497.1">
    <property type="nucleotide sequence ID" value="NZ_JARXHW010000088.1"/>
</dbReference>
<sequence>MSDAAPLVYLVLGIPNSGRREVIFDLIEGGIPNSEQVLYFRPEGEAACTHDEQIEALDNVNVVSWKLKDSKVTHGKITAAPEKIIFLAPGLSDPADCAEAIKAWTDHNHCQIARVLTVVHCHFLSEQTVAKAWFDACIHFSDVVLLNRREEAGNKWVKDFETSYKKACNPARFIMVKKGRVSNPAEVLDPEPRRVSLYFDELIPIEDDEFEDEHQPDDLKPDMYIERLESGQRAKPIPEIGKFLK</sequence>
<gene>
    <name evidence="1" type="ORF">QEH52_18795</name>
</gene>
<dbReference type="Gene3D" id="3.40.50.300">
    <property type="entry name" value="P-loop containing nucleotide triphosphate hydrolases"/>
    <property type="match status" value="1"/>
</dbReference>
<proteinExistence type="predicted"/>
<name>A0ABU1AZJ7_9BACT</name>
<comment type="caution">
    <text evidence="1">The sequence shown here is derived from an EMBL/GenBank/DDBJ whole genome shotgun (WGS) entry which is preliminary data.</text>
</comment>
<organism evidence="1 2">
    <name type="scientific">Thalassobacterium maritimum</name>
    <dbReference type="NCBI Taxonomy" id="3041265"/>
    <lineage>
        <taxon>Bacteria</taxon>
        <taxon>Pseudomonadati</taxon>
        <taxon>Verrucomicrobiota</taxon>
        <taxon>Opitutia</taxon>
        <taxon>Puniceicoccales</taxon>
        <taxon>Coraliomargaritaceae</taxon>
        <taxon>Thalassobacterium</taxon>
    </lineage>
</organism>
<protein>
    <recommendedName>
        <fullName evidence="3">CobW/HypB/UreG nucleotide-binding domain-containing protein</fullName>
    </recommendedName>
</protein>
<accession>A0ABU1AZJ7</accession>
<evidence type="ECO:0000313" key="2">
    <source>
        <dbReference type="Proteomes" id="UP001225316"/>
    </source>
</evidence>
<evidence type="ECO:0008006" key="3">
    <source>
        <dbReference type="Google" id="ProtNLM"/>
    </source>
</evidence>
<keyword evidence="2" id="KW-1185">Reference proteome</keyword>